<proteinExistence type="predicted"/>
<dbReference type="EMBL" id="ADTU01017193">
    <property type="status" value="NOT_ANNOTATED_CDS"/>
    <property type="molecule type" value="Genomic_DNA"/>
</dbReference>
<evidence type="ECO:0000313" key="2">
    <source>
        <dbReference type="Proteomes" id="UP000005205"/>
    </source>
</evidence>
<sequence length="915" mass="104559">MMICDIIEMHLYSRFNRGHHYILTVIDVLSKYAWIIPLKSKVILDYNTCKHQTIDMRPVNVTLAIAEKLLATVVLFCILFVISLCHCNDLPSKTEIESSINRTIDEVERLIRQNSTLPNLTRHEIIDILFNITSKNLETYENKSIMEEARNIYQNALMVVLPYNAEDSRENIKDLYIKPPIVQIIADPFPNPEDFEAEKNKKLEANILVQEMHTQHDKKKQSLENFVVTYAPKENLNEEHTYNPEQTQLYRNHKEMYSKASSKVPMKETLNDSAPIKFSFNLENLQKREREQPTITEKQITTYKQPMFQGSSLRKIKDKEVYIVYSTGATTIPPRTVETKKYISMFNLEPLSSEKEKEIISRPLKYNENVLSVDQWRYNVSKTQKERESTTILTKLDETDTLFKRIRDKQQLFPISITQMPLKNIAPTNKIKYIPESLKVTSEKIQIVNAESAPIFVTPMPLSSLLPSSSSTLPARKREKLKYNSTYIYNLNSEGFRKIITTTMRPEVMELLASIGLRPENATNVEDVFRKSNKDLEIKSRIPNSNGLIYTTSSLTTVLRDSSPINAQNTFENPVLEIGKGMNNLTPDVQLLFQKFGLQSNLVTTSSPLKISNTNSYTNFKPLPTSKIKNEDMKEFLAKFGLGVSDSRQKKTMSVSTERPSLIEVIPNNMRQILENIGLISRKTSRTISKMENVELTKTTQQFHVFKPHEVHVKDKGERMKINELLDKIRLVQEGKASAKDVKVADNLLATTKTLKDGPDPLSLEEMIKTYNINVKNEVKRQQNLKETIETTTNDDRALSAPTESANISSTTTTMATIPTTSDSTKDSSNFRDTLTPTAESSTFANTNLAALEESFGGTTRAPDPVLPTKQRNGLYFLLDWNTFLEVGDEESEKVNLRFEPKIGDRMRFLPVSVP</sequence>
<evidence type="ECO:0000313" key="1">
    <source>
        <dbReference type="EnsemblMetazoa" id="XP_012057499.1"/>
    </source>
</evidence>
<keyword evidence="2" id="KW-1185">Reference proteome</keyword>
<accession>A0A158NIZ1</accession>
<dbReference type="AlphaFoldDB" id="A0A158NIZ1"/>
<gene>
    <name evidence="1" type="primary">105620620</name>
</gene>
<dbReference type="EnsemblMetazoa" id="XM_012202109.1">
    <property type="protein sequence ID" value="XP_012057499.1"/>
    <property type="gene ID" value="LOC105620620"/>
</dbReference>
<dbReference type="OrthoDB" id="8192746at2759"/>
<reference evidence="1" key="2">
    <citation type="submission" date="2016-04" db="UniProtKB">
        <authorList>
            <consortium name="EnsemblMetazoa"/>
        </authorList>
    </citation>
    <scope>IDENTIFICATION</scope>
</reference>
<dbReference type="KEGG" id="acep:105620620"/>
<reference evidence="2" key="1">
    <citation type="journal article" date="2011" name="PLoS Genet.">
        <title>The genome sequence of the leaf-cutter ant Atta cephalotes reveals insights into its obligate symbiotic lifestyle.</title>
        <authorList>
            <person name="Suen G."/>
            <person name="Teiling C."/>
            <person name="Li L."/>
            <person name="Holt C."/>
            <person name="Abouheif E."/>
            <person name="Bornberg-Bauer E."/>
            <person name="Bouffard P."/>
            <person name="Caldera E.J."/>
            <person name="Cash E."/>
            <person name="Cavanaugh A."/>
            <person name="Denas O."/>
            <person name="Elhaik E."/>
            <person name="Fave M.J."/>
            <person name="Gadau J."/>
            <person name="Gibson J.D."/>
            <person name="Graur D."/>
            <person name="Grubbs K.J."/>
            <person name="Hagen D.E."/>
            <person name="Harkins T.T."/>
            <person name="Helmkampf M."/>
            <person name="Hu H."/>
            <person name="Johnson B.R."/>
            <person name="Kim J."/>
            <person name="Marsh S.E."/>
            <person name="Moeller J.A."/>
            <person name="Munoz-Torres M.C."/>
            <person name="Murphy M.C."/>
            <person name="Naughton M.C."/>
            <person name="Nigam S."/>
            <person name="Overson R."/>
            <person name="Rajakumar R."/>
            <person name="Reese J.T."/>
            <person name="Scott J.J."/>
            <person name="Smith C.R."/>
            <person name="Tao S."/>
            <person name="Tsutsui N.D."/>
            <person name="Viljakainen L."/>
            <person name="Wissler L."/>
            <person name="Yandell M.D."/>
            <person name="Zimmer F."/>
            <person name="Taylor J."/>
            <person name="Slater S.C."/>
            <person name="Clifton S.W."/>
            <person name="Warren W.C."/>
            <person name="Elsik C.G."/>
            <person name="Smith C.D."/>
            <person name="Weinstock G.M."/>
            <person name="Gerardo N.M."/>
            <person name="Currie C.R."/>
        </authorList>
    </citation>
    <scope>NUCLEOTIDE SEQUENCE [LARGE SCALE GENOMIC DNA]</scope>
</reference>
<organism evidence="1 2">
    <name type="scientific">Atta cephalotes</name>
    <name type="common">Leafcutter ant</name>
    <dbReference type="NCBI Taxonomy" id="12957"/>
    <lineage>
        <taxon>Eukaryota</taxon>
        <taxon>Metazoa</taxon>
        <taxon>Ecdysozoa</taxon>
        <taxon>Arthropoda</taxon>
        <taxon>Hexapoda</taxon>
        <taxon>Insecta</taxon>
        <taxon>Pterygota</taxon>
        <taxon>Neoptera</taxon>
        <taxon>Endopterygota</taxon>
        <taxon>Hymenoptera</taxon>
        <taxon>Apocrita</taxon>
        <taxon>Aculeata</taxon>
        <taxon>Formicoidea</taxon>
        <taxon>Formicidae</taxon>
        <taxon>Myrmicinae</taxon>
        <taxon>Atta</taxon>
    </lineage>
</organism>
<dbReference type="EMBL" id="ADTU01017190">
    <property type="status" value="NOT_ANNOTATED_CDS"/>
    <property type="molecule type" value="Genomic_DNA"/>
</dbReference>
<dbReference type="EMBL" id="ADTU01017194">
    <property type="status" value="NOT_ANNOTATED_CDS"/>
    <property type="molecule type" value="Genomic_DNA"/>
</dbReference>
<dbReference type="eggNOG" id="ENOG502S6AB">
    <property type="taxonomic scope" value="Eukaryota"/>
</dbReference>
<dbReference type="Proteomes" id="UP000005205">
    <property type="component" value="Unassembled WGS sequence"/>
</dbReference>
<evidence type="ECO:0008006" key="3">
    <source>
        <dbReference type="Google" id="ProtNLM"/>
    </source>
</evidence>
<dbReference type="InParanoid" id="A0A158NIZ1"/>
<dbReference type="EMBL" id="ADTU01017192">
    <property type="status" value="NOT_ANNOTATED_CDS"/>
    <property type="molecule type" value="Genomic_DNA"/>
</dbReference>
<dbReference type="EMBL" id="ADTU01017191">
    <property type="status" value="NOT_ANNOTATED_CDS"/>
    <property type="molecule type" value="Genomic_DNA"/>
</dbReference>
<dbReference type="EMBL" id="ADTU01017189">
    <property type="status" value="NOT_ANNOTATED_CDS"/>
    <property type="molecule type" value="Genomic_DNA"/>
</dbReference>
<name>A0A158NIZ1_ATTCE</name>
<protein>
    <recommendedName>
        <fullName evidence="3">Integrase catalytic domain-containing protein</fullName>
    </recommendedName>
</protein>
<dbReference type="STRING" id="12957.A0A158NIZ1"/>